<keyword evidence="3" id="KW-1185">Reference proteome</keyword>
<feature type="region of interest" description="Disordered" evidence="1">
    <location>
        <begin position="122"/>
        <end position="149"/>
    </location>
</feature>
<protein>
    <submittedName>
        <fullName evidence="2">Aminotransferase, class IV</fullName>
        <ecNumber evidence="2">2.6.1.-</ecNumber>
    </submittedName>
</protein>
<name>A0AAD8YDK7_9STRA</name>
<accession>A0AAD8YDK7</accession>
<dbReference type="PANTHER" id="PTHR47703:SF2">
    <property type="entry name" value="D-AMINOACID AMINOTRANSFERASE-LIKE PLP-DEPENDENT ENZYMES SUPERFAMILY PROTEIN"/>
    <property type="match status" value="1"/>
</dbReference>
<sequence length="557" mass="62700">MDCTDTTMKWIASTAIVLLQITSRQRYVSAFIAAGIRSISNNRKYYPVTTIKIKVYAKKKSNMMSSTTISQHSSPSSPEAAAVPNDAPSDMSPCCQYVVSRNGIVLPWQQIHQQYRGVDVVDDDDNYDRSNQLVNDNNNNNIDNDSKPLDSNKILQLLPRGAYTTCRTVKGGSHIYQFDYHVRRLANSAKSILLEMQSASSSSSSSVGGSGREVQDDSNEDKDSEATLLATSNHPIQHDRTLSTFEINQLHITNVAWEHNMALKCIRNTLREFCMRYGLRLQNEEGGCDDADEKAEFKITLLATWEKKGPPNDIKSHTTYESVLYCHVSLLKQKKVSTTTASLTKKPPHIRVLIHGHGRENALAKDSKWVLDREKLIKPSTTEDDRREDDEGGTHKEVSQQPLEEIILINDNGELLEGTQTNFYVVSGGQNQQQPSSIITANEGILYGSVRDSVLRACRHHNIPVKLRPPTLQDLKDASGVFISSTSRWVMPVHEVCLGDLMSFQNADDGDVEKEERSESIKKKKRDGKSYFYRNCETTEDIRRWVLEDVESRSTPI</sequence>
<gene>
    <name evidence="2" type="ORF">QTG54_006133</name>
</gene>
<dbReference type="InterPro" id="IPR036038">
    <property type="entry name" value="Aminotransferase-like"/>
</dbReference>
<dbReference type="InterPro" id="IPR001544">
    <property type="entry name" value="Aminotrans_IV"/>
</dbReference>
<dbReference type="EC" id="2.6.1.-" evidence="2"/>
<keyword evidence="2" id="KW-0808">Transferase</keyword>
<feature type="region of interest" description="Disordered" evidence="1">
    <location>
        <begin position="66"/>
        <end position="87"/>
    </location>
</feature>
<dbReference type="GO" id="GO:0008483">
    <property type="term" value="F:transaminase activity"/>
    <property type="evidence" value="ECO:0007669"/>
    <property type="project" value="UniProtKB-KW"/>
</dbReference>
<comment type="caution">
    <text evidence="2">The sequence shown here is derived from an EMBL/GenBank/DDBJ whole genome shotgun (WGS) entry which is preliminary data.</text>
</comment>
<feature type="region of interest" description="Disordered" evidence="1">
    <location>
        <begin position="201"/>
        <end position="224"/>
    </location>
</feature>
<proteinExistence type="predicted"/>
<evidence type="ECO:0000313" key="2">
    <source>
        <dbReference type="EMBL" id="KAK1743512.1"/>
    </source>
</evidence>
<organism evidence="2 3">
    <name type="scientific">Skeletonema marinoi</name>
    <dbReference type="NCBI Taxonomy" id="267567"/>
    <lineage>
        <taxon>Eukaryota</taxon>
        <taxon>Sar</taxon>
        <taxon>Stramenopiles</taxon>
        <taxon>Ochrophyta</taxon>
        <taxon>Bacillariophyta</taxon>
        <taxon>Coscinodiscophyceae</taxon>
        <taxon>Thalassiosirophycidae</taxon>
        <taxon>Thalassiosirales</taxon>
        <taxon>Skeletonemataceae</taxon>
        <taxon>Skeletonema</taxon>
        <taxon>Skeletonema marinoi-dohrnii complex</taxon>
    </lineage>
</organism>
<dbReference type="SUPFAM" id="SSF56752">
    <property type="entry name" value="D-aminoacid aminotransferase-like PLP-dependent enzymes"/>
    <property type="match status" value="1"/>
</dbReference>
<feature type="region of interest" description="Disordered" evidence="1">
    <location>
        <begin position="380"/>
        <end position="403"/>
    </location>
</feature>
<reference evidence="2" key="1">
    <citation type="submission" date="2023-06" db="EMBL/GenBank/DDBJ databases">
        <title>Survivors Of The Sea: Transcriptome response of Skeletonema marinoi to long-term dormancy.</title>
        <authorList>
            <person name="Pinder M.I.M."/>
            <person name="Kourtchenko O."/>
            <person name="Robertson E.K."/>
            <person name="Larsson T."/>
            <person name="Maumus F."/>
            <person name="Osuna-Cruz C.M."/>
            <person name="Vancaester E."/>
            <person name="Stenow R."/>
            <person name="Vandepoele K."/>
            <person name="Ploug H."/>
            <person name="Bruchert V."/>
            <person name="Godhe A."/>
            <person name="Topel M."/>
        </authorList>
    </citation>
    <scope>NUCLEOTIDE SEQUENCE</scope>
    <source>
        <strain evidence="2">R05AC</strain>
    </source>
</reference>
<keyword evidence="2" id="KW-0032">Aminotransferase</keyword>
<dbReference type="InterPro" id="IPR043132">
    <property type="entry name" value="BCAT-like_C"/>
</dbReference>
<evidence type="ECO:0000313" key="3">
    <source>
        <dbReference type="Proteomes" id="UP001224775"/>
    </source>
</evidence>
<dbReference type="AlphaFoldDB" id="A0AAD8YDK7"/>
<dbReference type="Pfam" id="PF01063">
    <property type="entry name" value="Aminotran_4"/>
    <property type="match status" value="1"/>
</dbReference>
<dbReference type="Proteomes" id="UP001224775">
    <property type="component" value="Unassembled WGS sequence"/>
</dbReference>
<evidence type="ECO:0000256" key="1">
    <source>
        <dbReference type="SAM" id="MobiDB-lite"/>
    </source>
</evidence>
<dbReference type="PANTHER" id="PTHR47703">
    <property type="entry name" value="D-AMINOACID AMINOTRANSFERASE-LIKE PLP-DEPENDENT ENZYMES SUPERFAMILY PROTEIN"/>
    <property type="match status" value="1"/>
</dbReference>
<dbReference type="EMBL" id="JATAAI010000009">
    <property type="protein sequence ID" value="KAK1743512.1"/>
    <property type="molecule type" value="Genomic_DNA"/>
</dbReference>
<feature type="compositionally biased region" description="Low complexity" evidence="1">
    <location>
        <begin position="66"/>
        <end position="78"/>
    </location>
</feature>
<dbReference type="Gene3D" id="3.20.10.10">
    <property type="entry name" value="D-amino Acid Aminotransferase, subunit A, domain 2"/>
    <property type="match status" value="1"/>
</dbReference>